<dbReference type="HOGENOM" id="CLU_2507403_0_0_6"/>
<protein>
    <submittedName>
        <fullName evidence="2">Uncharacterized protein</fullName>
    </submittedName>
</protein>
<dbReference type="AlphaFoldDB" id="A0A076LJL1"/>
<keyword evidence="1" id="KW-0812">Transmembrane</keyword>
<proteinExistence type="predicted"/>
<sequence>MVVQASLFKTPPAAIKLEIRTAQDLNFIGKTPIEELLGLLHQVLFNYFNCIIFLSVKHQYFMILWNFYMQMRHCYECLNQMMLPM</sequence>
<keyword evidence="1" id="KW-0472">Membrane</keyword>
<feature type="transmembrane region" description="Helical" evidence="1">
    <location>
        <begin position="44"/>
        <end position="65"/>
    </location>
</feature>
<evidence type="ECO:0000256" key="1">
    <source>
        <dbReference type="SAM" id="Phobius"/>
    </source>
</evidence>
<evidence type="ECO:0000313" key="2">
    <source>
        <dbReference type="EMBL" id="AIJ06773.1"/>
    </source>
</evidence>
<accession>A0A076LJL1</accession>
<name>A0A076LJL1_9GAMM</name>
<dbReference type="EMBL" id="CP006664">
    <property type="protein sequence ID" value="AIJ06773.1"/>
    <property type="molecule type" value="Genomic_DNA"/>
</dbReference>
<gene>
    <name evidence="2" type="ORF">ETEE_0295</name>
</gene>
<evidence type="ECO:0000313" key="3">
    <source>
        <dbReference type="Proteomes" id="UP000028681"/>
    </source>
</evidence>
<dbReference type="KEGG" id="ete:ETEE_0295"/>
<organism evidence="2 3">
    <name type="scientific">Edwardsiella anguillarum ET080813</name>
    <dbReference type="NCBI Taxonomy" id="667120"/>
    <lineage>
        <taxon>Bacteria</taxon>
        <taxon>Pseudomonadati</taxon>
        <taxon>Pseudomonadota</taxon>
        <taxon>Gammaproteobacteria</taxon>
        <taxon>Enterobacterales</taxon>
        <taxon>Hafniaceae</taxon>
        <taxon>Edwardsiella</taxon>
    </lineage>
</organism>
<keyword evidence="1" id="KW-1133">Transmembrane helix</keyword>
<dbReference type="Proteomes" id="UP000028681">
    <property type="component" value="Chromosome"/>
</dbReference>
<reference evidence="2 3" key="1">
    <citation type="journal article" date="2012" name="PLoS ONE">
        <title>Edwardsiella comparative phylogenomics reveal the new intra/inter-species taxonomic relationships, virulence evolution and niche adaptation mechanisms.</title>
        <authorList>
            <person name="Yang M."/>
            <person name="Lv Y."/>
            <person name="Xiao J."/>
            <person name="Wu H."/>
            <person name="Zheng H."/>
            <person name="Liu Q."/>
            <person name="Zhang Y."/>
            <person name="Wang Q."/>
        </authorList>
    </citation>
    <scope>NUCLEOTIDE SEQUENCE [LARGE SCALE GENOMIC DNA]</scope>
    <source>
        <strain evidence="3">080813</strain>
    </source>
</reference>